<dbReference type="PANTHER" id="PTHR10869:SF242">
    <property type="entry name" value="PROLYL 4-HYDROXYLASE ALPHA SUBUNIT DOMAIN-CONTAINING PROTEIN"/>
    <property type="match status" value="1"/>
</dbReference>
<evidence type="ECO:0000256" key="2">
    <source>
        <dbReference type="ARBA" id="ARBA00022723"/>
    </source>
</evidence>
<evidence type="ECO:0000256" key="5">
    <source>
        <dbReference type="ARBA" id="ARBA00023004"/>
    </source>
</evidence>
<dbReference type="Proteomes" id="UP001586593">
    <property type="component" value="Unassembled WGS sequence"/>
</dbReference>
<organism evidence="8 9">
    <name type="scientific">Phialemonium thermophilum</name>
    <dbReference type="NCBI Taxonomy" id="223376"/>
    <lineage>
        <taxon>Eukaryota</taxon>
        <taxon>Fungi</taxon>
        <taxon>Dikarya</taxon>
        <taxon>Ascomycota</taxon>
        <taxon>Pezizomycotina</taxon>
        <taxon>Sordariomycetes</taxon>
        <taxon>Sordariomycetidae</taxon>
        <taxon>Cephalothecales</taxon>
        <taxon>Cephalothecaceae</taxon>
        <taxon>Phialemonium</taxon>
    </lineage>
</organism>
<protein>
    <recommendedName>
        <fullName evidence="7">Prolyl 4-hydroxylase alpha subunit domain-containing protein</fullName>
    </recommendedName>
</protein>
<dbReference type="PANTHER" id="PTHR10869">
    <property type="entry name" value="PROLYL 4-HYDROXYLASE ALPHA SUBUNIT"/>
    <property type="match status" value="1"/>
</dbReference>
<evidence type="ECO:0000313" key="9">
    <source>
        <dbReference type="Proteomes" id="UP001586593"/>
    </source>
</evidence>
<comment type="caution">
    <text evidence="8">The sequence shown here is derived from an EMBL/GenBank/DDBJ whole genome shotgun (WGS) entry which is preliminary data.</text>
</comment>
<keyword evidence="4" id="KW-0560">Oxidoreductase</keyword>
<feature type="domain" description="Prolyl 4-hydroxylase alpha subunit" evidence="7">
    <location>
        <begin position="124"/>
        <end position="361"/>
    </location>
</feature>
<dbReference type="InterPro" id="IPR045054">
    <property type="entry name" value="P4HA-like"/>
</dbReference>
<gene>
    <name evidence="8" type="ORF">VTK73DRAFT_1908</name>
</gene>
<keyword evidence="9" id="KW-1185">Reference proteome</keyword>
<feature type="region of interest" description="Disordered" evidence="6">
    <location>
        <begin position="80"/>
        <end position="106"/>
    </location>
</feature>
<proteinExistence type="predicted"/>
<evidence type="ECO:0000259" key="7">
    <source>
        <dbReference type="SMART" id="SM00702"/>
    </source>
</evidence>
<evidence type="ECO:0000256" key="3">
    <source>
        <dbReference type="ARBA" id="ARBA00022964"/>
    </source>
</evidence>
<dbReference type="SMART" id="SM00702">
    <property type="entry name" value="P4Hc"/>
    <property type="match status" value="1"/>
</dbReference>
<keyword evidence="2" id="KW-0479">Metal-binding</keyword>
<keyword evidence="5" id="KW-0408">Iron</keyword>
<dbReference type="Pfam" id="PF13640">
    <property type="entry name" value="2OG-FeII_Oxy_3"/>
    <property type="match status" value="1"/>
</dbReference>
<evidence type="ECO:0000256" key="4">
    <source>
        <dbReference type="ARBA" id="ARBA00023002"/>
    </source>
</evidence>
<dbReference type="InterPro" id="IPR006620">
    <property type="entry name" value="Pro_4_hyd_alph"/>
</dbReference>
<sequence length="368" mass="40285">MAVGRGTRGLPKRQKPKVLLEEQPGNVLLSSRKVIIASAVVALTGAAAFLESPRWVRRSVEQSYLGLGFWSAWRKDNHHSGLRSNENSGEVGVTPKTKGRAAANDPWSSCPPHAYTTELISMDPLLIYIHDFVSLLEAAAIIDIGTPLLQPSPLTGYGTDVSGHQARTSWSAPLPVSSHPHPSTQTPQGDKGFRTTTPTAVDCVLGRARSFLGTLLVTGRDDMGAPQMVRYMAGQRFDVHTDWFARPRVSPEDAAEGRRRMYNRVATLFVVLQNNATEGGETWFPRVGPIPRSRETDALSEEASERVWRMHEDGGLAFRPIPGNAMFWVNLFPNGTGDSRVVHAGLPIKDGVKTGMNIWPRAYFGPDA</sequence>
<accession>A0ABR3Y3P5</accession>
<keyword evidence="3" id="KW-0223">Dioxygenase</keyword>
<feature type="region of interest" description="Disordered" evidence="6">
    <location>
        <begin position="160"/>
        <end position="194"/>
    </location>
</feature>
<evidence type="ECO:0000256" key="1">
    <source>
        <dbReference type="ARBA" id="ARBA00001961"/>
    </source>
</evidence>
<evidence type="ECO:0000313" key="8">
    <source>
        <dbReference type="EMBL" id="KAL1882349.1"/>
    </source>
</evidence>
<reference evidence="8 9" key="1">
    <citation type="journal article" date="2024" name="Commun. Biol.">
        <title>Comparative genomic analysis of thermophilic fungi reveals convergent evolutionary adaptations and gene losses.</title>
        <authorList>
            <person name="Steindorff A.S."/>
            <person name="Aguilar-Pontes M.V."/>
            <person name="Robinson A.J."/>
            <person name="Andreopoulos B."/>
            <person name="LaButti K."/>
            <person name="Kuo A."/>
            <person name="Mondo S."/>
            <person name="Riley R."/>
            <person name="Otillar R."/>
            <person name="Haridas S."/>
            <person name="Lipzen A."/>
            <person name="Grimwood J."/>
            <person name="Schmutz J."/>
            <person name="Clum A."/>
            <person name="Reid I.D."/>
            <person name="Moisan M.C."/>
            <person name="Butler G."/>
            <person name="Nguyen T.T.M."/>
            <person name="Dewar K."/>
            <person name="Conant G."/>
            <person name="Drula E."/>
            <person name="Henrissat B."/>
            <person name="Hansel C."/>
            <person name="Singer S."/>
            <person name="Hutchinson M.I."/>
            <person name="de Vries R.P."/>
            <person name="Natvig D.O."/>
            <person name="Powell A.J."/>
            <person name="Tsang A."/>
            <person name="Grigoriev I.V."/>
        </authorList>
    </citation>
    <scope>NUCLEOTIDE SEQUENCE [LARGE SCALE GENOMIC DNA]</scope>
    <source>
        <strain evidence="8 9">ATCC 24622</strain>
    </source>
</reference>
<dbReference type="Gene3D" id="2.60.120.620">
    <property type="entry name" value="q2cbj1_9rhob like domain"/>
    <property type="match status" value="1"/>
</dbReference>
<comment type="cofactor">
    <cofactor evidence="1">
        <name>L-ascorbate</name>
        <dbReference type="ChEBI" id="CHEBI:38290"/>
    </cofactor>
</comment>
<dbReference type="EMBL" id="JAZHXJ010000015">
    <property type="protein sequence ID" value="KAL1882349.1"/>
    <property type="molecule type" value="Genomic_DNA"/>
</dbReference>
<dbReference type="InterPro" id="IPR044862">
    <property type="entry name" value="Pro_4_hyd_alph_FE2OG_OXY"/>
</dbReference>
<name>A0ABR3Y3P5_9PEZI</name>
<feature type="compositionally biased region" description="Polar residues" evidence="6">
    <location>
        <begin position="180"/>
        <end position="194"/>
    </location>
</feature>
<evidence type="ECO:0000256" key="6">
    <source>
        <dbReference type="SAM" id="MobiDB-lite"/>
    </source>
</evidence>